<comment type="caution">
    <text evidence="2">The sequence shown here is derived from an EMBL/GenBank/DDBJ whole genome shotgun (WGS) entry which is preliminary data.</text>
</comment>
<evidence type="ECO:0000256" key="1">
    <source>
        <dbReference type="SAM" id="MobiDB-lite"/>
    </source>
</evidence>
<evidence type="ECO:0000313" key="2">
    <source>
        <dbReference type="EMBL" id="PUD98356.1"/>
    </source>
</evidence>
<dbReference type="EMBL" id="PQCO01000309">
    <property type="protein sequence ID" value="PUD98356.1"/>
    <property type="molecule type" value="Genomic_DNA"/>
</dbReference>
<dbReference type="AlphaFoldDB" id="A0A657Q2T5"/>
<name>A0A657Q2T5_9GAMM</name>
<accession>A0A657Q2T5</accession>
<evidence type="ECO:0000313" key="3">
    <source>
        <dbReference type="Proteomes" id="UP000250928"/>
    </source>
</evidence>
<dbReference type="Proteomes" id="UP000250928">
    <property type="component" value="Unassembled WGS sequence"/>
</dbReference>
<protein>
    <submittedName>
        <fullName evidence="2">Uncharacterized protein</fullName>
    </submittedName>
</protein>
<reference evidence="2 3" key="1">
    <citation type="submission" date="2018-01" db="EMBL/GenBank/DDBJ databases">
        <title>Novel co-symbiosis in the lucinid bivalve Phacoides pectinatus.</title>
        <authorList>
            <person name="Lim S.J."/>
            <person name="Davis B.G."/>
            <person name="Gill D.E."/>
            <person name="Engel A.S."/>
            <person name="Anderson L.C."/>
            <person name="Campbell B.J."/>
        </authorList>
    </citation>
    <scope>NUCLEOTIDE SEQUENCE [LARGE SCALE GENOMIC DNA]</scope>
    <source>
        <strain evidence="2">N3_P5</strain>
    </source>
</reference>
<feature type="compositionally biased region" description="Basic and acidic residues" evidence="1">
    <location>
        <begin position="120"/>
        <end position="145"/>
    </location>
</feature>
<organism evidence="2 3">
    <name type="scientific">Candidatus Sedimenticola endophacoides</name>
    <dbReference type="NCBI Taxonomy" id="2548426"/>
    <lineage>
        <taxon>Bacteria</taxon>
        <taxon>Pseudomonadati</taxon>
        <taxon>Pseudomonadota</taxon>
        <taxon>Gammaproteobacteria</taxon>
        <taxon>Chromatiales</taxon>
        <taxon>Sedimenticolaceae</taxon>
        <taxon>Sedimenticola</taxon>
    </lineage>
</organism>
<sequence length="156" mass="17220">MGEIVALKPPSSPKQLGVVRWLREDVDRLVNMGVELLRGRVVPGVLHQDRMAGEVSHHRGLVHTSDLGVQTLITAPFYFNPFDNFQLSAVEMEGPVSLLKQIEGSASFVQFGFSQMTTADTRHGPAGGDHDDPPARAERQGRSADDLDFEELWDTL</sequence>
<gene>
    <name evidence="2" type="ORF">C3L24_12880</name>
</gene>
<proteinExistence type="predicted"/>
<feature type="region of interest" description="Disordered" evidence="1">
    <location>
        <begin position="119"/>
        <end position="148"/>
    </location>
</feature>